<feature type="region of interest" description="Disordered" evidence="1">
    <location>
        <begin position="286"/>
        <end position="323"/>
    </location>
</feature>
<gene>
    <name evidence="2" type="ORF">AAT19DRAFT_13772</name>
</gene>
<evidence type="ECO:0000313" key="2">
    <source>
        <dbReference type="EMBL" id="PRQ74750.1"/>
    </source>
</evidence>
<comment type="caution">
    <text evidence="2">The sequence shown here is derived from an EMBL/GenBank/DDBJ whole genome shotgun (WGS) entry which is preliminary data.</text>
</comment>
<protein>
    <submittedName>
        <fullName evidence="2">Uncharacterized protein</fullName>
    </submittedName>
</protein>
<organism evidence="2 3">
    <name type="scientific">Rhodotorula toruloides</name>
    <name type="common">Yeast</name>
    <name type="synonym">Rhodosporidium toruloides</name>
    <dbReference type="NCBI Taxonomy" id="5286"/>
    <lineage>
        <taxon>Eukaryota</taxon>
        <taxon>Fungi</taxon>
        <taxon>Dikarya</taxon>
        <taxon>Basidiomycota</taxon>
        <taxon>Pucciniomycotina</taxon>
        <taxon>Microbotryomycetes</taxon>
        <taxon>Sporidiobolales</taxon>
        <taxon>Sporidiobolaceae</taxon>
        <taxon>Rhodotorula</taxon>
    </lineage>
</organism>
<feature type="compositionally biased region" description="Polar residues" evidence="1">
    <location>
        <begin position="64"/>
        <end position="75"/>
    </location>
</feature>
<feature type="compositionally biased region" description="Basic and acidic residues" evidence="1">
    <location>
        <begin position="213"/>
        <end position="233"/>
    </location>
</feature>
<feature type="compositionally biased region" description="Basic and acidic residues" evidence="1">
    <location>
        <begin position="137"/>
        <end position="183"/>
    </location>
</feature>
<feature type="compositionally biased region" description="Basic and acidic residues" evidence="1">
    <location>
        <begin position="289"/>
        <end position="313"/>
    </location>
</feature>
<feature type="compositionally biased region" description="Polar residues" evidence="1">
    <location>
        <begin position="314"/>
        <end position="323"/>
    </location>
</feature>
<feature type="compositionally biased region" description="Polar residues" evidence="1">
    <location>
        <begin position="201"/>
        <end position="212"/>
    </location>
</feature>
<dbReference type="OrthoDB" id="10409989at2759"/>
<reference evidence="2 3" key="1">
    <citation type="journal article" date="2018" name="Elife">
        <title>Functional genomics of lipid metabolism in the oleaginous yeast Rhodosporidium toruloides.</title>
        <authorList>
            <person name="Coradetti S.T."/>
            <person name="Pinel D."/>
            <person name="Geiselman G."/>
            <person name="Ito M."/>
            <person name="Mondo S."/>
            <person name="Reilly M.C."/>
            <person name="Cheng Y.F."/>
            <person name="Bauer S."/>
            <person name="Grigoriev I."/>
            <person name="Gladden J.M."/>
            <person name="Simmons B.A."/>
            <person name="Brem R."/>
            <person name="Arkin A.P."/>
            <person name="Skerker J.M."/>
        </authorList>
    </citation>
    <scope>NUCLEOTIDE SEQUENCE [LARGE SCALE GENOMIC DNA]</scope>
    <source>
        <strain evidence="2 3">NBRC 0880</strain>
    </source>
</reference>
<dbReference type="AlphaFoldDB" id="A0A2T0A9Q2"/>
<evidence type="ECO:0000313" key="3">
    <source>
        <dbReference type="Proteomes" id="UP000239560"/>
    </source>
</evidence>
<proteinExistence type="predicted"/>
<accession>A0A2T0A9Q2</accession>
<evidence type="ECO:0000256" key="1">
    <source>
        <dbReference type="SAM" id="MobiDB-lite"/>
    </source>
</evidence>
<dbReference type="Proteomes" id="UP000239560">
    <property type="component" value="Unassembled WGS sequence"/>
</dbReference>
<sequence>MTPINAVIPSQRPAFAFQRVLVAAARVLLLSTTPARWVLAEFSSVRSKGAPQGDEDTAGPRYTLGQTTRAGSRSADSPLAVLGDCWVCSASPLSSISSSTLDCHEMSDSSSYDGLRSRRRSEDPNALQRLPSTNSTEVKEMWKDVNEARRNDPFLPKMDSRPPSDFHEGDSQERLLQHIDTRQSRTHSRPNSAARHGFARSDSNGDLAQSWNTDERHGYTEDTTARCRDEYRNQPKPGPRVKAGEGSGAFIPIAKHRVKHVARTLLRHVATELGSTGEGRMARLQRKYNTKERRAEYKRDEERQEAYLRERAHSSGSLNLDSD</sequence>
<dbReference type="EMBL" id="LCTV02000005">
    <property type="protein sequence ID" value="PRQ74750.1"/>
    <property type="molecule type" value="Genomic_DNA"/>
</dbReference>
<name>A0A2T0A9Q2_RHOTO</name>
<feature type="region of interest" description="Disordered" evidence="1">
    <location>
        <begin position="96"/>
        <end position="246"/>
    </location>
</feature>
<feature type="region of interest" description="Disordered" evidence="1">
    <location>
        <begin position="47"/>
        <end position="75"/>
    </location>
</feature>